<evidence type="ECO:0000313" key="7">
    <source>
        <dbReference type="Proteomes" id="UP000008312"/>
    </source>
</evidence>
<dbReference type="InterPro" id="IPR000340">
    <property type="entry name" value="Dual-sp_phosphatase_cat-dom"/>
</dbReference>
<name>D8MBP2_BLAHO</name>
<dbReference type="SUPFAM" id="SSF52799">
    <property type="entry name" value="(Phosphotyrosine protein) phosphatases II"/>
    <property type="match status" value="1"/>
</dbReference>
<evidence type="ECO:0000259" key="4">
    <source>
        <dbReference type="PROSITE" id="PS50054"/>
    </source>
</evidence>
<keyword evidence="7" id="KW-1185">Reference proteome</keyword>
<protein>
    <recommendedName>
        <fullName evidence="8">Tyrosine specific protein phosphatases domain-containing protein</fullName>
    </recommendedName>
</protein>
<dbReference type="FunCoup" id="D8MBP2">
    <property type="interactions" value="11"/>
</dbReference>
<dbReference type="Gene3D" id="3.90.190.10">
    <property type="entry name" value="Protein tyrosine phosphatase superfamily"/>
    <property type="match status" value="1"/>
</dbReference>
<keyword evidence="3" id="KW-0904">Protein phosphatase</keyword>
<dbReference type="InterPro" id="IPR052103">
    <property type="entry name" value="Dual_spec_Phospatases"/>
</dbReference>
<dbReference type="SMART" id="SM00195">
    <property type="entry name" value="DSPc"/>
    <property type="match status" value="1"/>
</dbReference>
<dbReference type="GO" id="GO:0004721">
    <property type="term" value="F:phosphoprotein phosphatase activity"/>
    <property type="evidence" value="ECO:0007669"/>
    <property type="project" value="UniProtKB-KW"/>
</dbReference>
<evidence type="ECO:0000313" key="6">
    <source>
        <dbReference type="EMBL" id="CBK25481.2"/>
    </source>
</evidence>
<dbReference type="InParanoid" id="D8MBP2"/>
<dbReference type="RefSeq" id="XP_012899529.1">
    <property type="nucleotide sequence ID" value="XM_013044075.1"/>
</dbReference>
<organism evidence="6">
    <name type="scientific">Blastocystis hominis</name>
    <dbReference type="NCBI Taxonomy" id="12968"/>
    <lineage>
        <taxon>Eukaryota</taxon>
        <taxon>Sar</taxon>
        <taxon>Stramenopiles</taxon>
        <taxon>Bigyra</taxon>
        <taxon>Opalozoa</taxon>
        <taxon>Opalinata</taxon>
        <taxon>Blastocystidae</taxon>
        <taxon>Blastocystis</taxon>
    </lineage>
</organism>
<comment type="similarity">
    <text evidence="1">Belongs to the protein-tyrosine phosphatase family. Non-receptor class dual specificity subfamily.</text>
</comment>
<keyword evidence="2" id="KW-0378">Hydrolase</keyword>
<sequence>MDQGSFIDGGIYVWLHQNGIRLVVNCCEQSYQLEDSSIEVVRHNVTNHGSLSILDHVNNINKKIQDALDKDKNVLIHCTLGQTRSCSCAICYFIWRDRCPYEEAYKLVESHRPEIDIPYQMEIYLREYENQLLRGSVNKDIDRIDPNCQIEIATEEDVDMEALTSKIKELTNGVKFCGVEKRDGFYGGVIVGVNAFVPESIQTNIEDTLQELFQELPVRSVHKSK</sequence>
<dbReference type="Pfam" id="PF00782">
    <property type="entry name" value="DSPc"/>
    <property type="match status" value="1"/>
</dbReference>
<dbReference type="InterPro" id="IPR000387">
    <property type="entry name" value="Tyr_Pase_dom"/>
</dbReference>
<dbReference type="Proteomes" id="UP000008312">
    <property type="component" value="Unassembled WGS sequence"/>
</dbReference>
<dbReference type="PROSITE" id="PS50054">
    <property type="entry name" value="TYR_PHOSPHATASE_DUAL"/>
    <property type="match status" value="1"/>
</dbReference>
<proteinExistence type="inferred from homology"/>
<gene>
    <name evidence="6" type="ORF">GSBLH_T00006927001</name>
</gene>
<dbReference type="PROSITE" id="PS50056">
    <property type="entry name" value="TYR_PHOSPHATASE_2"/>
    <property type="match status" value="1"/>
</dbReference>
<dbReference type="InterPro" id="IPR029021">
    <property type="entry name" value="Prot-tyrosine_phosphatase-like"/>
</dbReference>
<evidence type="ECO:0000256" key="1">
    <source>
        <dbReference type="ARBA" id="ARBA00008601"/>
    </source>
</evidence>
<dbReference type="EMBL" id="FN668691">
    <property type="protein sequence ID" value="CBK25481.2"/>
    <property type="molecule type" value="Genomic_DNA"/>
</dbReference>
<feature type="domain" description="Tyrosine specific protein phosphatases" evidence="5">
    <location>
        <begin position="51"/>
        <end position="113"/>
    </location>
</feature>
<dbReference type="InterPro" id="IPR020422">
    <property type="entry name" value="TYR_PHOSPHATASE_DUAL_dom"/>
</dbReference>
<accession>D8MBP2</accession>
<dbReference type="CDD" id="cd14498">
    <property type="entry name" value="DSP"/>
    <property type="match status" value="1"/>
</dbReference>
<evidence type="ECO:0008006" key="8">
    <source>
        <dbReference type="Google" id="ProtNLM"/>
    </source>
</evidence>
<evidence type="ECO:0000256" key="3">
    <source>
        <dbReference type="ARBA" id="ARBA00022912"/>
    </source>
</evidence>
<dbReference type="AlphaFoldDB" id="D8MBP2"/>
<dbReference type="PANTHER" id="PTHR45961:SF6">
    <property type="entry name" value="IP21249P"/>
    <property type="match status" value="1"/>
</dbReference>
<feature type="domain" description="Tyrosine-protein phosphatase" evidence="4">
    <location>
        <begin position="1"/>
        <end position="134"/>
    </location>
</feature>
<evidence type="ECO:0000256" key="2">
    <source>
        <dbReference type="ARBA" id="ARBA00022801"/>
    </source>
</evidence>
<dbReference type="GeneID" id="24923051"/>
<evidence type="ECO:0000259" key="5">
    <source>
        <dbReference type="PROSITE" id="PS50056"/>
    </source>
</evidence>
<dbReference type="OrthoDB" id="10252009at2759"/>
<dbReference type="PANTHER" id="PTHR45961">
    <property type="entry name" value="IP21249P"/>
    <property type="match status" value="1"/>
</dbReference>
<reference evidence="6" key="1">
    <citation type="submission" date="2010-02" db="EMBL/GenBank/DDBJ databases">
        <title>Sequencing and annotation of the Blastocystis hominis genome.</title>
        <authorList>
            <person name="Wincker P."/>
        </authorList>
    </citation>
    <scope>NUCLEOTIDE SEQUENCE</scope>
    <source>
        <strain evidence="6">Singapore isolate B</strain>
    </source>
</reference>